<evidence type="ECO:0000256" key="1">
    <source>
        <dbReference type="SAM" id="Phobius"/>
    </source>
</evidence>
<name>A0A2N9Y2U4_9NEIS</name>
<reference evidence="2 3" key="1">
    <citation type="journal article" date="2017" name="MBio">
        <title>Type VI secretion-mediated competition in the bee gut microbiome.</title>
        <authorList>
            <person name="Steele M.I."/>
            <person name="Kwong W.K."/>
            <person name="Powell J.E."/>
            <person name="Whiteley M."/>
            <person name="Moran N.A."/>
        </authorList>
    </citation>
    <scope>NUCLEOTIDE SEQUENCE [LARGE SCALE GENOMIC DNA]</scope>
    <source>
        <strain evidence="2 3">PEB0171</strain>
    </source>
</reference>
<keyword evidence="1" id="KW-0812">Transmembrane</keyword>
<organism evidence="2 3">
    <name type="scientific">Snodgrassella alvi</name>
    <dbReference type="NCBI Taxonomy" id="1196083"/>
    <lineage>
        <taxon>Bacteria</taxon>
        <taxon>Pseudomonadati</taxon>
        <taxon>Pseudomonadota</taxon>
        <taxon>Betaproteobacteria</taxon>
        <taxon>Neisseriales</taxon>
        <taxon>Neisseriaceae</taxon>
        <taxon>Snodgrassella</taxon>
    </lineage>
</organism>
<comment type="caution">
    <text evidence="2">The sequence shown here is derived from an EMBL/GenBank/DDBJ whole genome shotgun (WGS) entry which is preliminary data.</text>
</comment>
<keyword evidence="1" id="KW-1133">Transmembrane helix</keyword>
<dbReference type="EMBL" id="MEIV01000060">
    <property type="protein sequence ID" value="PIT61536.1"/>
    <property type="molecule type" value="Genomic_DNA"/>
</dbReference>
<dbReference type="Proteomes" id="UP000231094">
    <property type="component" value="Unassembled WGS sequence"/>
</dbReference>
<protein>
    <submittedName>
        <fullName evidence="2">Uncharacterized protein</fullName>
    </submittedName>
</protein>
<dbReference type="RefSeq" id="WP_100115576.1">
    <property type="nucleotide sequence ID" value="NZ_MEIV01000060.1"/>
</dbReference>
<keyword evidence="1" id="KW-0472">Membrane</keyword>
<dbReference type="AlphaFoldDB" id="A0A2N9Y2U4"/>
<sequence>MFSKFLLWSLNLFYENKRIFNIILTILIPVSSLLLGCDTYNKKEFKKSAQNMYDKEEFKKSAQNMYDKVQTNLKIKGNFCYNLGSVKFPYTDEPVLADDIQWASWNKAKLAKTLPLFAEIGLLTRQPVDGKAGLYHYDLTDLGREYQYEHIDRRDVEPIYDNSFCYGPIKVIKVRDVSEKTYERGLSGYNESQVFVYFDYEVVDTPKWVINNQDKLYALYGSDAVYLPNVTYPETQMYIKGKDGQLYNESSPYLLMKPYGRLLTDKK</sequence>
<evidence type="ECO:0000313" key="3">
    <source>
        <dbReference type="Proteomes" id="UP000231094"/>
    </source>
</evidence>
<accession>A0A2N9Y2U4</accession>
<evidence type="ECO:0000313" key="2">
    <source>
        <dbReference type="EMBL" id="PIT61536.1"/>
    </source>
</evidence>
<feature type="transmembrane region" description="Helical" evidence="1">
    <location>
        <begin position="20"/>
        <end position="37"/>
    </location>
</feature>
<gene>
    <name evidence="2" type="ORF">BHC47_06735</name>
</gene>
<proteinExistence type="predicted"/>